<name>E9GXA2_DAPPU</name>
<dbReference type="AlphaFoldDB" id="E9GXA2"/>
<keyword evidence="2" id="KW-1185">Reference proteome</keyword>
<dbReference type="HOGENOM" id="CLU_2707322_0_0_1"/>
<sequence>MVKWRFNSVDYDRVTEPLQIPKLWTQFHGDVDVDSTFIADVHHTRWSLFGKGDVVMKAPPGESSITNAWKFIT</sequence>
<accession>E9GXA2</accession>
<dbReference type="Proteomes" id="UP000000305">
    <property type="component" value="Unassembled WGS sequence"/>
</dbReference>
<organism evidence="1 2">
    <name type="scientific">Daphnia pulex</name>
    <name type="common">Water flea</name>
    <dbReference type="NCBI Taxonomy" id="6669"/>
    <lineage>
        <taxon>Eukaryota</taxon>
        <taxon>Metazoa</taxon>
        <taxon>Ecdysozoa</taxon>
        <taxon>Arthropoda</taxon>
        <taxon>Crustacea</taxon>
        <taxon>Branchiopoda</taxon>
        <taxon>Diplostraca</taxon>
        <taxon>Cladocera</taxon>
        <taxon>Anomopoda</taxon>
        <taxon>Daphniidae</taxon>
        <taxon>Daphnia</taxon>
    </lineage>
</organism>
<dbReference type="EMBL" id="GL732572">
    <property type="protein sequence ID" value="EFX75896.1"/>
    <property type="molecule type" value="Genomic_DNA"/>
</dbReference>
<proteinExistence type="predicted"/>
<reference evidence="1 2" key="1">
    <citation type="journal article" date="2011" name="Science">
        <title>The ecoresponsive genome of Daphnia pulex.</title>
        <authorList>
            <person name="Colbourne J.K."/>
            <person name="Pfrender M.E."/>
            <person name="Gilbert D."/>
            <person name="Thomas W.K."/>
            <person name="Tucker A."/>
            <person name="Oakley T.H."/>
            <person name="Tokishita S."/>
            <person name="Aerts A."/>
            <person name="Arnold G.J."/>
            <person name="Basu M.K."/>
            <person name="Bauer D.J."/>
            <person name="Caceres C.E."/>
            <person name="Carmel L."/>
            <person name="Casola C."/>
            <person name="Choi J.H."/>
            <person name="Detter J.C."/>
            <person name="Dong Q."/>
            <person name="Dusheyko S."/>
            <person name="Eads B.D."/>
            <person name="Frohlich T."/>
            <person name="Geiler-Samerotte K.A."/>
            <person name="Gerlach D."/>
            <person name="Hatcher P."/>
            <person name="Jogdeo S."/>
            <person name="Krijgsveld J."/>
            <person name="Kriventseva E.V."/>
            <person name="Kultz D."/>
            <person name="Laforsch C."/>
            <person name="Lindquist E."/>
            <person name="Lopez J."/>
            <person name="Manak J.R."/>
            <person name="Muller J."/>
            <person name="Pangilinan J."/>
            <person name="Patwardhan R.P."/>
            <person name="Pitluck S."/>
            <person name="Pritham E.J."/>
            <person name="Rechtsteiner A."/>
            <person name="Rho M."/>
            <person name="Rogozin I.B."/>
            <person name="Sakarya O."/>
            <person name="Salamov A."/>
            <person name="Schaack S."/>
            <person name="Shapiro H."/>
            <person name="Shiga Y."/>
            <person name="Skalitzky C."/>
            <person name="Smith Z."/>
            <person name="Souvorov A."/>
            <person name="Sung W."/>
            <person name="Tang Z."/>
            <person name="Tsuchiya D."/>
            <person name="Tu H."/>
            <person name="Vos H."/>
            <person name="Wang M."/>
            <person name="Wolf Y.I."/>
            <person name="Yamagata H."/>
            <person name="Yamada T."/>
            <person name="Ye Y."/>
            <person name="Shaw J.R."/>
            <person name="Andrews J."/>
            <person name="Crease T.J."/>
            <person name="Tang H."/>
            <person name="Lucas S.M."/>
            <person name="Robertson H.M."/>
            <person name="Bork P."/>
            <person name="Koonin E.V."/>
            <person name="Zdobnov E.M."/>
            <person name="Grigoriev I.V."/>
            <person name="Lynch M."/>
            <person name="Boore J.L."/>
        </authorList>
    </citation>
    <scope>NUCLEOTIDE SEQUENCE [LARGE SCALE GENOMIC DNA]</scope>
</reference>
<evidence type="ECO:0000313" key="1">
    <source>
        <dbReference type="EMBL" id="EFX75896.1"/>
    </source>
</evidence>
<gene>
    <name evidence="1" type="ORF">DAPPUDRAFT_249772</name>
</gene>
<protein>
    <submittedName>
        <fullName evidence="1">Uncharacterized protein</fullName>
    </submittedName>
</protein>
<dbReference type="KEGG" id="dpx:DAPPUDRAFT_249772"/>
<evidence type="ECO:0000313" key="2">
    <source>
        <dbReference type="Proteomes" id="UP000000305"/>
    </source>
</evidence>
<dbReference type="InParanoid" id="E9GXA2"/>